<reference evidence="3" key="1">
    <citation type="journal article" date="2021" name="Sci. Rep.">
        <title>Diploid genomic architecture of Nitzschia inconspicua, an elite biomass production diatom.</title>
        <authorList>
            <person name="Oliver A."/>
            <person name="Podell S."/>
            <person name="Pinowska A."/>
            <person name="Traller J.C."/>
            <person name="Smith S.R."/>
            <person name="McClure R."/>
            <person name="Beliaev A."/>
            <person name="Bohutskyi P."/>
            <person name="Hill E.A."/>
            <person name="Rabines A."/>
            <person name="Zheng H."/>
            <person name="Allen L.Z."/>
            <person name="Kuo A."/>
            <person name="Grigoriev I.V."/>
            <person name="Allen A.E."/>
            <person name="Hazlebeck D."/>
            <person name="Allen E.E."/>
        </authorList>
    </citation>
    <scope>NUCLEOTIDE SEQUENCE</scope>
    <source>
        <strain evidence="3">Hildebrandi</strain>
    </source>
</reference>
<protein>
    <submittedName>
        <fullName evidence="3">Cyclin-dependent kinase inhibitor 3 CDKN3</fullName>
    </submittedName>
</protein>
<gene>
    <name evidence="2" type="ORF">IV203_017716</name>
    <name evidence="3" type="ORF">IV203_036436</name>
</gene>
<accession>A0A9K3LI30</accession>
<dbReference type="EMBL" id="JAGRRH010000100">
    <property type="protein sequence ID" value="KAG7336943.1"/>
    <property type="molecule type" value="Genomic_DNA"/>
</dbReference>
<dbReference type="InterPro" id="IPR000387">
    <property type="entry name" value="Tyr_Pase_dom"/>
</dbReference>
<keyword evidence="4" id="KW-1185">Reference proteome</keyword>
<evidence type="ECO:0000313" key="2">
    <source>
        <dbReference type="EMBL" id="KAG7336943.1"/>
    </source>
</evidence>
<evidence type="ECO:0000313" key="4">
    <source>
        <dbReference type="Proteomes" id="UP000693970"/>
    </source>
</evidence>
<comment type="caution">
    <text evidence="3">The sequence shown here is derived from an EMBL/GenBank/DDBJ whole genome shotgun (WGS) entry which is preliminary data.</text>
</comment>
<dbReference type="Proteomes" id="UP000693970">
    <property type="component" value="Unassembled WGS sequence"/>
</dbReference>
<evidence type="ECO:0000313" key="3">
    <source>
        <dbReference type="EMBL" id="KAG7361336.1"/>
    </source>
</evidence>
<dbReference type="AlphaFoldDB" id="A0A9K3LI30"/>
<organism evidence="3 4">
    <name type="scientific">Nitzschia inconspicua</name>
    <dbReference type="NCBI Taxonomy" id="303405"/>
    <lineage>
        <taxon>Eukaryota</taxon>
        <taxon>Sar</taxon>
        <taxon>Stramenopiles</taxon>
        <taxon>Ochrophyta</taxon>
        <taxon>Bacillariophyta</taxon>
        <taxon>Bacillariophyceae</taxon>
        <taxon>Bacillariophycidae</taxon>
        <taxon>Bacillariales</taxon>
        <taxon>Bacillariaceae</taxon>
        <taxon>Nitzschia</taxon>
    </lineage>
</organism>
<sequence>MLSPGCRITVTETEPIVTPRDPSAPHNFGCASHRDDTLFTAERPGHFQKEFPTTIIEDWVEFMKGKGIHNVLIIMDDNEFDVYSVDLKQFYRQAGMNVYHIPYSGPDSYDKIMNLIQSLDARGEKVVSHCTGGKGRCGRVACAWICKKWSLSPLEASQDFIDQAVEHGLYRLADVQKLKKWIGYGSC</sequence>
<dbReference type="EMBL" id="JAGRRH010000013">
    <property type="protein sequence ID" value="KAG7361336.1"/>
    <property type="molecule type" value="Genomic_DNA"/>
</dbReference>
<dbReference type="PROSITE" id="PS50056">
    <property type="entry name" value="TYR_PHOSPHATASE_2"/>
    <property type="match status" value="1"/>
</dbReference>
<evidence type="ECO:0000259" key="1">
    <source>
        <dbReference type="PROSITE" id="PS50056"/>
    </source>
</evidence>
<dbReference type="Pfam" id="PF22785">
    <property type="entry name" value="Tc-R-P"/>
    <property type="match status" value="1"/>
</dbReference>
<dbReference type="OrthoDB" id="35836at2759"/>
<reference evidence="3" key="2">
    <citation type="submission" date="2021-04" db="EMBL/GenBank/DDBJ databases">
        <authorList>
            <person name="Podell S."/>
        </authorList>
    </citation>
    <scope>NUCLEOTIDE SEQUENCE</scope>
    <source>
        <strain evidence="3">Hildebrandi</strain>
    </source>
</reference>
<name>A0A9K3LI30_9STRA</name>
<proteinExistence type="predicted"/>
<feature type="domain" description="Tyrosine specific protein phosphatases" evidence="1">
    <location>
        <begin position="110"/>
        <end position="182"/>
    </location>
</feature>